<protein>
    <recommendedName>
        <fullName evidence="4">Phage integrase family protein</fullName>
    </recommendedName>
</protein>
<dbReference type="AlphaFoldDB" id="A0A1M6ANX5"/>
<dbReference type="GO" id="GO:0015074">
    <property type="term" value="P:DNA integration"/>
    <property type="evidence" value="ECO:0007669"/>
    <property type="project" value="InterPro"/>
</dbReference>
<evidence type="ECO:0000313" key="2">
    <source>
        <dbReference type="EMBL" id="SHI38038.1"/>
    </source>
</evidence>
<dbReference type="SUPFAM" id="SSF56349">
    <property type="entry name" value="DNA breaking-rejoining enzymes"/>
    <property type="match status" value="1"/>
</dbReference>
<reference evidence="3" key="1">
    <citation type="submission" date="2016-11" db="EMBL/GenBank/DDBJ databases">
        <authorList>
            <person name="Varghese N."/>
            <person name="Submissions S."/>
        </authorList>
    </citation>
    <scope>NUCLEOTIDE SEQUENCE [LARGE SCALE GENOMIC DNA]</scope>
    <source>
        <strain evidence="3">DSM 100564</strain>
    </source>
</reference>
<dbReference type="Proteomes" id="UP000183982">
    <property type="component" value="Unassembled WGS sequence"/>
</dbReference>
<sequence length="380" mass="43507">MALEEIVSRVEELIQKDPSANSPLFAANLGGFELPDTTLNEIAEQMAELCPDKVARKNNRQRRMWHNRYKRAAATFSALAGSMPIANITVGDASNYRRSFEKRVTNQEVTTQYANKHFGYLRVMVDTYYDNLKIDEYSNPFVNVRIKGEANWEKAKDPVRKAEFSPNWIQQNIASGAKLDGLNDEARDILIVCAETGCRQTEIYDLPQSAIKLDASVPHILISVEDGEHRREIKNKASRRPVPLVGMALAAMKRNPKGFPRYRGKEGFSATVSKYFEEHNMFPTARHHVSSLRHSFESRMRRAGLTNEERGYMMGHSMKTIRGREVYGDEPDLRIRALYAELVSFEASDWKPRKAEDIFNEMDDILTDEGFRPASHRDNR</sequence>
<dbReference type="InterPro" id="IPR011010">
    <property type="entry name" value="DNA_brk_join_enz"/>
</dbReference>
<keyword evidence="1" id="KW-0233">DNA recombination</keyword>
<accession>A0A1M6ANX5</accession>
<dbReference type="InterPro" id="IPR013762">
    <property type="entry name" value="Integrase-like_cat_sf"/>
</dbReference>
<organism evidence="2 3">
    <name type="scientific">Shimia gijangensis</name>
    <dbReference type="NCBI Taxonomy" id="1470563"/>
    <lineage>
        <taxon>Bacteria</taxon>
        <taxon>Pseudomonadati</taxon>
        <taxon>Pseudomonadota</taxon>
        <taxon>Alphaproteobacteria</taxon>
        <taxon>Rhodobacterales</taxon>
        <taxon>Roseobacteraceae</taxon>
    </lineage>
</organism>
<dbReference type="GO" id="GO:0006310">
    <property type="term" value="P:DNA recombination"/>
    <property type="evidence" value="ECO:0007669"/>
    <property type="project" value="UniProtKB-KW"/>
</dbReference>
<evidence type="ECO:0000313" key="3">
    <source>
        <dbReference type="Proteomes" id="UP000183982"/>
    </source>
</evidence>
<dbReference type="EMBL" id="FQZQ01000001">
    <property type="protein sequence ID" value="SHI38038.1"/>
    <property type="molecule type" value="Genomic_DNA"/>
</dbReference>
<gene>
    <name evidence="2" type="ORF">SAMN05444000_1011</name>
</gene>
<keyword evidence="3" id="KW-1185">Reference proteome</keyword>
<dbReference type="GO" id="GO:0003677">
    <property type="term" value="F:DNA binding"/>
    <property type="evidence" value="ECO:0007669"/>
    <property type="project" value="InterPro"/>
</dbReference>
<proteinExistence type="predicted"/>
<evidence type="ECO:0008006" key="4">
    <source>
        <dbReference type="Google" id="ProtNLM"/>
    </source>
</evidence>
<evidence type="ECO:0000256" key="1">
    <source>
        <dbReference type="ARBA" id="ARBA00023172"/>
    </source>
</evidence>
<name>A0A1M6ANX5_9RHOB</name>
<dbReference type="Gene3D" id="1.10.443.10">
    <property type="entry name" value="Intergrase catalytic core"/>
    <property type="match status" value="1"/>
</dbReference>